<dbReference type="EMBL" id="MU267661">
    <property type="protein sequence ID" value="KAH7912014.1"/>
    <property type="molecule type" value="Genomic_DNA"/>
</dbReference>
<proteinExistence type="predicted"/>
<comment type="caution">
    <text evidence="1">The sequence shown here is derived from an EMBL/GenBank/DDBJ whole genome shotgun (WGS) entry which is preliminary data.</text>
</comment>
<evidence type="ECO:0000313" key="1">
    <source>
        <dbReference type="EMBL" id="KAH7912014.1"/>
    </source>
</evidence>
<evidence type="ECO:0000313" key="2">
    <source>
        <dbReference type="Proteomes" id="UP000790377"/>
    </source>
</evidence>
<gene>
    <name evidence="1" type="ORF">BJ138DRAFT_845645</name>
</gene>
<accession>A0ACB8AFC8</accession>
<name>A0ACB8AFC8_9AGAM</name>
<sequence length="270" mass="30530">MADVRALLKAKRQEVRINHPLASYTSGGQLRCVICVTAIKHASAWEGHLGSKAHRMNVLRLKEEERVREQKQHEEEATSSKRKADEEESNHPGAAKKQKLRDTQSQTNEEGFPADFFSDPSQAPAAAGDDYSDEEEISEGTKKPSAVDASDSVLDQEWINFQQSVINAPDQQEAFERATVFAEPDLVSEIPAGIPIQQADEVQAKPIKLDEESERRRKEQEERELIMDRMMDEERAQEEADMKVNVMKNRLDALKKKREANRSKAKAPLP</sequence>
<organism evidence="1 2">
    <name type="scientific">Hygrophoropsis aurantiaca</name>
    <dbReference type="NCBI Taxonomy" id="72124"/>
    <lineage>
        <taxon>Eukaryota</taxon>
        <taxon>Fungi</taxon>
        <taxon>Dikarya</taxon>
        <taxon>Basidiomycota</taxon>
        <taxon>Agaricomycotina</taxon>
        <taxon>Agaricomycetes</taxon>
        <taxon>Agaricomycetidae</taxon>
        <taxon>Boletales</taxon>
        <taxon>Coniophorineae</taxon>
        <taxon>Hygrophoropsidaceae</taxon>
        <taxon>Hygrophoropsis</taxon>
    </lineage>
</organism>
<keyword evidence="2" id="KW-1185">Reference proteome</keyword>
<dbReference type="Proteomes" id="UP000790377">
    <property type="component" value="Unassembled WGS sequence"/>
</dbReference>
<reference evidence="1" key="1">
    <citation type="journal article" date="2021" name="New Phytol.">
        <title>Evolutionary innovations through gain and loss of genes in the ectomycorrhizal Boletales.</title>
        <authorList>
            <person name="Wu G."/>
            <person name="Miyauchi S."/>
            <person name="Morin E."/>
            <person name="Kuo A."/>
            <person name="Drula E."/>
            <person name="Varga T."/>
            <person name="Kohler A."/>
            <person name="Feng B."/>
            <person name="Cao Y."/>
            <person name="Lipzen A."/>
            <person name="Daum C."/>
            <person name="Hundley H."/>
            <person name="Pangilinan J."/>
            <person name="Johnson J."/>
            <person name="Barry K."/>
            <person name="LaButti K."/>
            <person name="Ng V."/>
            <person name="Ahrendt S."/>
            <person name="Min B."/>
            <person name="Choi I.G."/>
            <person name="Park H."/>
            <person name="Plett J.M."/>
            <person name="Magnuson J."/>
            <person name="Spatafora J.W."/>
            <person name="Nagy L.G."/>
            <person name="Henrissat B."/>
            <person name="Grigoriev I.V."/>
            <person name="Yang Z.L."/>
            <person name="Xu J."/>
            <person name="Martin F.M."/>
        </authorList>
    </citation>
    <scope>NUCLEOTIDE SEQUENCE</scope>
    <source>
        <strain evidence="1">ATCC 28755</strain>
    </source>
</reference>
<protein>
    <submittedName>
        <fullName evidence="1">Uncharacterized protein</fullName>
    </submittedName>
</protein>